<dbReference type="EMBL" id="KL218044">
    <property type="protein sequence ID" value="KFP01774.1"/>
    <property type="molecule type" value="Genomic_DNA"/>
</dbReference>
<feature type="compositionally biased region" description="Low complexity" evidence="1">
    <location>
        <begin position="144"/>
        <end position="155"/>
    </location>
</feature>
<name>A0A091HZR7_CALAN</name>
<proteinExistence type="predicted"/>
<reference evidence="2 3" key="1">
    <citation type="submission" date="2014-04" db="EMBL/GenBank/DDBJ databases">
        <title>Genome evolution of avian class.</title>
        <authorList>
            <person name="Zhang G."/>
            <person name="Li C."/>
        </authorList>
    </citation>
    <scope>NUCLEOTIDE SEQUENCE [LARGE SCALE GENOMIC DNA]</scope>
    <source>
        <strain evidence="2">BGI_N300</strain>
    </source>
</reference>
<dbReference type="Proteomes" id="UP000054308">
    <property type="component" value="Unassembled WGS sequence"/>
</dbReference>
<protein>
    <submittedName>
        <fullName evidence="2">Uncharacterized protein</fullName>
    </submittedName>
</protein>
<feature type="compositionally biased region" description="Polar residues" evidence="1">
    <location>
        <begin position="40"/>
        <end position="59"/>
    </location>
</feature>
<feature type="region of interest" description="Disordered" evidence="1">
    <location>
        <begin position="94"/>
        <end position="161"/>
    </location>
</feature>
<evidence type="ECO:0000313" key="2">
    <source>
        <dbReference type="EMBL" id="KFP01774.1"/>
    </source>
</evidence>
<gene>
    <name evidence="2" type="ORF">N300_08762</name>
</gene>
<keyword evidence="3" id="KW-1185">Reference proteome</keyword>
<feature type="region of interest" description="Disordered" evidence="1">
    <location>
        <begin position="25"/>
        <end position="64"/>
    </location>
</feature>
<feature type="compositionally biased region" description="Polar residues" evidence="1">
    <location>
        <begin position="118"/>
        <end position="143"/>
    </location>
</feature>
<accession>A0A091HZR7</accession>
<evidence type="ECO:0000313" key="3">
    <source>
        <dbReference type="Proteomes" id="UP000054308"/>
    </source>
</evidence>
<evidence type="ECO:0000256" key="1">
    <source>
        <dbReference type="SAM" id="MobiDB-lite"/>
    </source>
</evidence>
<sequence>MDFPELVGSLRQRLGVEEAKPCLQGTESAAMSGHSRLASDVTQGGSSCHQEVSSASTSRFPGARASLSETETLIYRAHDGGDVPRHVSHRFLSSEEQQTILDGSCHDARPGRRRRSLGAQSSFSSTSELLRPQTPFSLESTLQSRSVSSFSAPSSEDNGLS</sequence>
<dbReference type="AlphaFoldDB" id="A0A091HZR7"/>
<organism evidence="2 3">
    <name type="scientific">Calypte anna</name>
    <name type="common">Anna's hummingbird</name>
    <name type="synonym">Archilochus anna</name>
    <dbReference type="NCBI Taxonomy" id="9244"/>
    <lineage>
        <taxon>Eukaryota</taxon>
        <taxon>Metazoa</taxon>
        <taxon>Chordata</taxon>
        <taxon>Craniata</taxon>
        <taxon>Vertebrata</taxon>
        <taxon>Euteleostomi</taxon>
        <taxon>Archelosauria</taxon>
        <taxon>Archosauria</taxon>
        <taxon>Dinosauria</taxon>
        <taxon>Saurischia</taxon>
        <taxon>Theropoda</taxon>
        <taxon>Coelurosauria</taxon>
        <taxon>Aves</taxon>
        <taxon>Neognathae</taxon>
        <taxon>Neoaves</taxon>
        <taxon>Strisores</taxon>
        <taxon>Apodiformes</taxon>
        <taxon>Trochilidae</taxon>
        <taxon>Calypte</taxon>
    </lineage>
</organism>
<feature type="non-terminal residue" evidence="2">
    <location>
        <position position="161"/>
    </location>
</feature>